<dbReference type="SUPFAM" id="SSF102405">
    <property type="entry name" value="MCP/YpsA-like"/>
    <property type="match status" value="1"/>
</dbReference>
<gene>
    <name evidence="4" type="ORF">FYJ91_06365</name>
</gene>
<comment type="caution">
    <text evidence="4">The sequence shown here is derived from an EMBL/GenBank/DDBJ whole genome shotgun (WGS) entry which is preliminary data.</text>
</comment>
<evidence type="ECO:0000313" key="4">
    <source>
        <dbReference type="EMBL" id="TZG27243.1"/>
    </source>
</evidence>
<accession>A0A5D9C709</accession>
<dbReference type="PANTHER" id="PTHR31223">
    <property type="entry name" value="LOG FAMILY PROTEIN YJL055W"/>
    <property type="match status" value="1"/>
</dbReference>
<proteinExistence type="inferred from homology"/>
<dbReference type="RefSeq" id="WP_149521461.1">
    <property type="nucleotide sequence ID" value="NZ_VTOU01000002.1"/>
</dbReference>
<name>A0A5D9C709_9SPHN</name>
<dbReference type="InterPro" id="IPR031100">
    <property type="entry name" value="LOG_fam"/>
</dbReference>
<dbReference type="EC" id="3.2.2.n1" evidence="3"/>
<organism evidence="4 5">
    <name type="scientific">Sphingomonas montanisoli</name>
    <dbReference type="NCBI Taxonomy" id="2606412"/>
    <lineage>
        <taxon>Bacteria</taxon>
        <taxon>Pseudomonadati</taxon>
        <taxon>Pseudomonadota</taxon>
        <taxon>Alphaproteobacteria</taxon>
        <taxon>Sphingomonadales</taxon>
        <taxon>Sphingomonadaceae</taxon>
        <taxon>Sphingomonas</taxon>
    </lineage>
</organism>
<evidence type="ECO:0000256" key="2">
    <source>
        <dbReference type="ARBA" id="ARBA00006763"/>
    </source>
</evidence>
<dbReference type="NCBIfam" id="TIGR00730">
    <property type="entry name" value="Rossman fold protein, TIGR00730 family"/>
    <property type="match status" value="1"/>
</dbReference>
<sequence length="193" mass="20418">MKRLCVFCGSSPGNDPAYADAARALGRAIAEAGMGLVYGGGRVGLMGIVADAAMAAGAEAIGVIPQGLFDKEVGHKGLTELRVVDSMHTRKAMMADLSDGFVALPGGIGTLEELFEIWTWGQLGDHAKPFALLNVGGFYDPLAVFLDRLVETGFVKAEHRGMLVTGDEPTALIAAMRAYEPPALGKWIEKLER</sequence>
<dbReference type="Pfam" id="PF03641">
    <property type="entry name" value="Lysine_decarbox"/>
    <property type="match status" value="1"/>
</dbReference>
<keyword evidence="5" id="KW-1185">Reference proteome</keyword>
<dbReference type="EMBL" id="VTOU01000002">
    <property type="protein sequence ID" value="TZG27243.1"/>
    <property type="molecule type" value="Genomic_DNA"/>
</dbReference>
<evidence type="ECO:0000313" key="5">
    <source>
        <dbReference type="Proteomes" id="UP000322077"/>
    </source>
</evidence>
<dbReference type="AlphaFoldDB" id="A0A5D9C709"/>
<comment type="catalytic activity">
    <reaction evidence="1">
        <text>AMP + H2O = D-ribose 5-phosphate + adenine</text>
        <dbReference type="Rhea" id="RHEA:20129"/>
        <dbReference type="ChEBI" id="CHEBI:15377"/>
        <dbReference type="ChEBI" id="CHEBI:16708"/>
        <dbReference type="ChEBI" id="CHEBI:78346"/>
        <dbReference type="ChEBI" id="CHEBI:456215"/>
        <dbReference type="EC" id="3.2.2.4"/>
    </reaction>
</comment>
<dbReference type="Proteomes" id="UP000322077">
    <property type="component" value="Unassembled WGS sequence"/>
</dbReference>
<keyword evidence="3" id="KW-0203">Cytokinin biosynthesis</keyword>
<evidence type="ECO:0000256" key="3">
    <source>
        <dbReference type="RuleBase" id="RU363015"/>
    </source>
</evidence>
<dbReference type="PANTHER" id="PTHR31223:SF70">
    <property type="entry name" value="LOG FAMILY PROTEIN YJL055W"/>
    <property type="match status" value="1"/>
</dbReference>
<dbReference type="GO" id="GO:0005829">
    <property type="term" value="C:cytosol"/>
    <property type="evidence" value="ECO:0007669"/>
    <property type="project" value="TreeGrafter"/>
</dbReference>
<evidence type="ECO:0000256" key="1">
    <source>
        <dbReference type="ARBA" id="ARBA00000274"/>
    </source>
</evidence>
<dbReference type="Gene3D" id="3.40.50.450">
    <property type="match status" value="1"/>
</dbReference>
<comment type="similarity">
    <text evidence="2 3">Belongs to the LOG family.</text>
</comment>
<dbReference type="GO" id="GO:0009691">
    <property type="term" value="P:cytokinin biosynthetic process"/>
    <property type="evidence" value="ECO:0007669"/>
    <property type="project" value="UniProtKB-UniRule"/>
</dbReference>
<dbReference type="GO" id="GO:0008714">
    <property type="term" value="F:AMP nucleosidase activity"/>
    <property type="evidence" value="ECO:0007669"/>
    <property type="project" value="UniProtKB-EC"/>
</dbReference>
<dbReference type="InterPro" id="IPR005269">
    <property type="entry name" value="LOG"/>
</dbReference>
<reference evidence="4 5" key="1">
    <citation type="submission" date="2019-08" db="EMBL/GenBank/DDBJ databases">
        <authorList>
            <person name="Wang G."/>
            <person name="Xu Z."/>
        </authorList>
    </citation>
    <scope>NUCLEOTIDE SEQUENCE [LARGE SCALE GENOMIC DNA]</scope>
    <source>
        <strain evidence="4 5">ZX</strain>
    </source>
</reference>
<protein>
    <recommendedName>
        <fullName evidence="3">Cytokinin riboside 5'-monophosphate phosphoribohydrolase</fullName>
        <ecNumber evidence="3">3.2.2.n1</ecNumber>
    </recommendedName>
</protein>
<keyword evidence="3" id="KW-0378">Hydrolase</keyword>